<organism evidence="2 3">
    <name type="scientific">Rubinisphaera italica</name>
    <dbReference type="NCBI Taxonomy" id="2527969"/>
    <lineage>
        <taxon>Bacteria</taxon>
        <taxon>Pseudomonadati</taxon>
        <taxon>Planctomycetota</taxon>
        <taxon>Planctomycetia</taxon>
        <taxon>Planctomycetales</taxon>
        <taxon>Planctomycetaceae</taxon>
        <taxon>Rubinisphaera</taxon>
    </lineage>
</organism>
<dbReference type="InterPro" id="IPR027471">
    <property type="entry name" value="YbeD-like_sf"/>
</dbReference>
<dbReference type="AlphaFoldDB" id="A0A5C5XED4"/>
<dbReference type="InterPro" id="IPR007454">
    <property type="entry name" value="UPF0250_YbeD-like"/>
</dbReference>
<dbReference type="OrthoDB" id="5523904at2"/>
<reference evidence="2 3" key="1">
    <citation type="submission" date="2019-02" db="EMBL/GenBank/DDBJ databases">
        <title>Deep-cultivation of Planctomycetes and their phenomic and genomic characterization uncovers novel biology.</title>
        <authorList>
            <person name="Wiegand S."/>
            <person name="Jogler M."/>
            <person name="Boedeker C."/>
            <person name="Pinto D."/>
            <person name="Vollmers J."/>
            <person name="Rivas-Marin E."/>
            <person name="Kohn T."/>
            <person name="Peeters S.H."/>
            <person name="Heuer A."/>
            <person name="Rast P."/>
            <person name="Oberbeckmann S."/>
            <person name="Bunk B."/>
            <person name="Jeske O."/>
            <person name="Meyerdierks A."/>
            <person name="Storesund J.E."/>
            <person name="Kallscheuer N."/>
            <person name="Luecker S."/>
            <person name="Lage O.M."/>
            <person name="Pohl T."/>
            <person name="Merkel B.J."/>
            <person name="Hornburger P."/>
            <person name="Mueller R.-W."/>
            <person name="Bruemmer F."/>
            <person name="Labrenz M."/>
            <person name="Spormann A.M."/>
            <person name="Op Den Camp H."/>
            <person name="Overmann J."/>
            <person name="Amann R."/>
            <person name="Jetten M.S.M."/>
            <person name="Mascher T."/>
            <person name="Medema M.H."/>
            <person name="Devos D.P."/>
            <person name="Kaster A.-K."/>
            <person name="Ovreas L."/>
            <person name="Rohde M."/>
            <person name="Galperin M.Y."/>
            <person name="Jogler C."/>
        </authorList>
    </citation>
    <scope>NUCLEOTIDE SEQUENCE [LARGE SCALE GENOMIC DNA]</scope>
    <source>
        <strain evidence="2 3">Pan54</strain>
    </source>
</reference>
<dbReference type="SUPFAM" id="SSF117991">
    <property type="entry name" value="YbeD/HP0495-like"/>
    <property type="match status" value="1"/>
</dbReference>
<dbReference type="Proteomes" id="UP000316095">
    <property type="component" value="Unassembled WGS sequence"/>
</dbReference>
<evidence type="ECO:0000256" key="1">
    <source>
        <dbReference type="ARBA" id="ARBA00008460"/>
    </source>
</evidence>
<dbReference type="GO" id="GO:0005829">
    <property type="term" value="C:cytosol"/>
    <property type="evidence" value="ECO:0007669"/>
    <property type="project" value="TreeGrafter"/>
</dbReference>
<comment type="similarity">
    <text evidence="1">Belongs to the UPF0250 family.</text>
</comment>
<protein>
    <recommendedName>
        <fullName evidence="4">DUF493 domain-containing protein</fullName>
    </recommendedName>
</protein>
<dbReference type="Gene3D" id="3.30.70.260">
    <property type="match status" value="1"/>
</dbReference>
<accession>A0A5C5XED4</accession>
<dbReference type="PANTHER" id="PTHR38036:SF1">
    <property type="entry name" value="UPF0250 PROTEIN YBED"/>
    <property type="match status" value="1"/>
</dbReference>
<evidence type="ECO:0008006" key="4">
    <source>
        <dbReference type="Google" id="ProtNLM"/>
    </source>
</evidence>
<keyword evidence="3" id="KW-1185">Reference proteome</keyword>
<dbReference type="PANTHER" id="PTHR38036">
    <property type="entry name" value="UPF0250 PROTEIN YBED"/>
    <property type="match status" value="1"/>
</dbReference>
<proteinExistence type="inferred from homology"/>
<comment type="caution">
    <text evidence="2">The sequence shown here is derived from an EMBL/GenBank/DDBJ whole genome shotgun (WGS) entry which is preliminary data.</text>
</comment>
<sequence length="95" mass="10611">MKNHLPPQDLLEATHDFPCPYTFKIIGLANESFIQDVVSAVRKGMQFDFDPPYESRESSGGKHIALTFEPVAENSTQVLSVYSEIQTIEGVILLL</sequence>
<dbReference type="RefSeq" id="WP_146503182.1">
    <property type="nucleotide sequence ID" value="NZ_SJPG01000001.1"/>
</dbReference>
<gene>
    <name evidence="2" type="ORF">Pan54_18890</name>
</gene>
<evidence type="ECO:0000313" key="3">
    <source>
        <dbReference type="Proteomes" id="UP000316095"/>
    </source>
</evidence>
<evidence type="ECO:0000313" key="2">
    <source>
        <dbReference type="EMBL" id="TWT61154.1"/>
    </source>
</evidence>
<dbReference type="Pfam" id="PF04359">
    <property type="entry name" value="DUF493"/>
    <property type="match status" value="1"/>
</dbReference>
<dbReference type="EMBL" id="SJPG01000001">
    <property type="protein sequence ID" value="TWT61154.1"/>
    <property type="molecule type" value="Genomic_DNA"/>
</dbReference>
<name>A0A5C5XED4_9PLAN</name>